<dbReference type="PROSITE" id="PS50056">
    <property type="entry name" value="TYR_PHOSPHATASE_2"/>
    <property type="match status" value="1"/>
</dbReference>
<evidence type="ECO:0000313" key="2">
    <source>
        <dbReference type="EMBL" id="EMA41079.1"/>
    </source>
</evidence>
<protein>
    <submittedName>
        <fullName evidence="2">Dual specificity protein phosphatase</fullName>
    </submittedName>
</protein>
<dbReference type="PATRIC" id="fig|1132509.6.peg.650"/>
<accession>M0M8Z6</accession>
<dbReference type="Proteomes" id="UP000011566">
    <property type="component" value="Unassembled WGS sequence"/>
</dbReference>
<dbReference type="RefSeq" id="WP_007690646.1">
    <property type="nucleotide sequence ID" value="NZ_AJRK01000152.1"/>
</dbReference>
<dbReference type="CDD" id="cd14498">
    <property type="entry name" value="DSP"/>
    <property type="match status" value="1"/>
</dbReference>
<proteinExistence type="predicted"/>
<dbReference type="OrthoDB" id="204030at2157"/>
<sequence>MRASRAVDVVRDENRSLIRPFGYVEDYPVVRRIGEYDLFLGNRLAADPSHHDREFAFVLTLAGDAEPLTTHHCPLVDGPGNDWSAFETAVDTARRLFRRDGSLLVHCTAGVSRSSTVLATTLAAEERTSLAAGFDTVLDARPSAVSHPALRELAVVYLAARAESPSRG</sequence>
<reference evidence="2 3" key="1">
    <citation type="journal article" date="2014" name="PLoS Genet.">
        <title>Phylogenetically driven sequencing of extremely halophilic archaea reveals strategies for static and dynamic osmo-response.</title>
        <authorList>
            <person name="Becker E.A."/>
            <person name="Seitzer P.M."/>
            <person name="Tritt A."/>
            <person name="Larsen D."/>
            <person name="Krusor M."/>
            <person name="Yao A.I."/>
            <person name="Wu D."/>
            <person name="Madern D."/>
            <person name="Eisen J.A."/>
            <person name="Darling A.E."/>
            <person name="Facciotti M.T."/>
        </authorList>
    </citation>
    <scope>NUCLEOTIDE SEQUENCE [LARGE SCALE GENOMIC DNA]</scope>
    <source>
        <strain evidence="2 3">100A6</strain>
    </source>
</reference>
<dbReference type="AlphaFoldDB" id="M0M8Z6"/>
<dbReference type="SUPFAM" id="SSF52799">
    <property type="entry name" value="(Phosphotyrosine protein) phosphatases II"/>
    <property type="match status" value="1"/>
</dbReference>
<feature type="domain" description="Tyrosine specific protein phosphatases" evidence="1">
    <location>
        <begin position="84"/>
        <end position="152"/>
    </location>
</feature>
<comment type="caution">
    <text evidence="2">The sequence shown here is derived from an EMBL/GenBank/DDBJ whole genome shotgun (WGS) entry which is preliminary data.</text>
</comment>
<dbReference type="Pfam" id="PF22785">
    <property type="entry name" value="Tc-R-P"/>
    <property type="match status" value="1"/>
</dbReference>
<dbReference type="EMBL" id="AOMB01000007">
    <property type="protein sequence ID" value="EMA41079.1"/>
    <property type="molecule type" value="Genomic_DNA"/>
</dbReference>
<dbReference type="InterPro" id="IPR029021">
    <property type="entry name" value="Prot-tyrosine_phosphatase-like"/>
</dbReference>
<dbReference type="InterPro" id="IPR000387">
    <property type="entry name" value="Tyr_Pase_dom"/>
</dbReference>
<dbReference type="eggNOG" id="arCOG03413">
    <property type="taxonomic scope" value="Archaea"/>
</dbReference>
<evidence type="ECO:0000313" key="3">
    <source>
        <dbReference type="Proteomes" id="UP000011566"/>
    </source>
</evidence>
<dbReference type="PROSITE" id="PS00383">
    <property type="entry name" value="TYR_PHOSPHATASE_1"/>
    <property type="match status" value="1"/>
</dbReference>
<keyword evidence="3" id="KW-1185">Reference proteome</keyword>
<dbReference type="InterPro" id="IPR016130">
    <property type="entry name" value="Tyr_Pase_AS"/>
</dbReference>
<evidence type="ECO:0000259" key="1">
    <source>
        <dbReference type="PROSITE" id="PS50056"/>
    </source>
</evidence>
<organism evidence="2 3">
    <name type="scientific">Halococcus hamelinensis 100A6</name>
    <dbReference type="NCBI Taxonomy" id="1132509"/>
    <lineage>
        <taxon>Archaea</taxon>
        <taxon>Methanobacteriati</taxon>
        <taxon>Methanobacteriota</taxon>
        <taxon>Stenosarchaea group</taxon>
        <taxon>Halobacteria</taxon>
        <taxon>Halobacteriales</taxon>
        <taxon>Halococcaceae</taxon>
        <taxon>Halococcus</taxon>
    </lineage>
</organism>
<name>M0M8Z6_9EURY</name>
<dbReference type="Gene3D" id="3.90.190.10">
    <property type="entry name" value="Protein tyrosine phosphatase superfamily"/>
    <property type="match status" value="1"/>
</dbReference>
<gene>
    <name evidence="2" type="ORF">C447_02742</name>
</gene>